<feature type="compositionally biased region" description="Polar residues" evidence="2">
    <location>
        <begin position="87"/>
        <end position="98"/>
    </location>
</feature>
<evidence type="ECO:0000256" key="2">
    <source>
        <dbReference type="SAM" id="MobiDB-lite"/>
    </source>
</evidence>
<feature type="region of interest" description="Disordered" evidence="2">
    <location>
        <begin position="302"/>
        <end position="321"/>
    </location>
</feature>
<keyword evidence="1" id="KW-0479">Metal-binding</keyword>
<keyword evidence="5" id="KW-1185">Reference proteome</keyword>
<feature type="compositionally biased region" description="Polar residues" evidence="2">
    <location>
        <begin position="127"/>
        <end position="138"/>
    </location>
</feature>
<dbReference type="SMART" id="SM00355">
    <property type="entry name" value="ZnF_C2H2"/>
    <property type="match status" value="2"/>
</dbReference>
<sequence length="334" mass="35524">MPAGKRPIEVSGGGGGVEKPKKKAATNTANTSGTSANTNAAATSTNSTTDSRKLPPLASLQSVYRSDYQPFTQFLPYEPAFRDNNRDASNAASSTSEPGTAARGATAAAAAAAAAAATAAAEKNKHTTQPPSMESSINKFKASPTAAAKIEKAVTMANTKNKPFTCTHVNCDWSFARQSDLTRHAKAHTAPQYHCPYWKNDPTCHKNYGAFNRLDVLKRHLKLVHYVKDKQPPVGGGGNSEGANDMSAETERGVSPGDPGWCRACQRMFPNSKAFIEHCHDCARNTQPAEWIENKRTYANTLDEGGGGGGGSNAGAAASQQNTFRVILDHKEKR</sequence>
<evidence type="ECO:0000259" key="3">
    <source>
        <dbReference type="PROSITE" id="PS50157"/>
    </source>
</evidence>
<keyword evidence="1" id="KW-0862">Zinc</keyword>
<dbReference type="GeneID" id="92206217"/>
<dbReference type="InterPro" id="IPR036236">
    <property type="entry name" value="Znf_C2H2_sf"/>
</dbReference>
<feature type="region of interest" description="Disordered" evidence="2">
    <location>
        <begin position="1"/>
        <end position="55"/>
    </location>
</feature>
<evidence type="ECO:0000256" key="1">
    <source>
        <dbReference type="PROSITE-ProRule" id="PRU00042"/>
    </source>
</evidence>
<accession>A0ABP0ZKU9</accession>
<dbReference type="Gene3D" id="3.30.160.60">
    <property type="entry name" value="Classic Zinc Finger"/>
    <property type="match status" value="1"/>
</dbReference>
<dbReference type="SUPFAM" id="SSF57667">
    <property type="entry name" value="beta-beta-alpha zinc fingers"/>
    <property type="match status" value="1"/>
</dbReference>
<feature type="region of interest" description="Disordered" evidence="2">
    <location>
        <begin position="80"/>
        <end position="105"/>
    </location>
</feature>
<name>A0ABP0ZKU9_9ASCO</name>
<feature type="domain" description="C2H2-type" evidence="3">
    <location>
        <begin position="164"/>
        <end position="193"/>
    </location>
</feature>
<feature type="compositionally biased region" description="Low complexity" evidence="2">
    <location>
        <begin position="25"/>
        <end position="49"/>
    </location>
</feature>
<protein>
    <recommendedName>
        <fullName evidence="3">C2H2-type domain-containing protein</fullName>
    </recommendedName>
</protein>
<feature type="region of interest" description="Disordered" evidence="2">
    <location>
        <begin position="120"/>
        <end position="139"/>
    </location>
</feature>
<evidence type="ECO:0000313" key="4">
    <source>
        <dbReference type="EMBL" id="CAK9436463.1"/>
    </source>
</evidence>
<keyword evidence="1" id="KW-0863">Zinc-finger</keyword>
<reference evidence="4 5" key="1">
    <citation type="submission" date="2024-03" db="EMBL/GenBank/DDBJ databases">
        <authorList>
            <person name="Brejova B."/>
        </authorList>
    </citation>
    <scope>NUCLEOTIDE SEQUENCE [LARGE SCALE GENOMIC DNA]</scope>
    <source>
        <strain evidence="4 5">CBS 14171</strain>
    </source>
</reference>
<feature type="compositionally biased region" description="Gly residues" evidence="2">
    <location>
        <begin position="304"/>
        <end position="313"/>
    </location>
</feature>
<dbReference type="PROSITE" id="PS00028">
    <property type="entry name" value="ZINC_FINGER_C2H2_1"/>
    <property type="match status" value="1"/>
</dbReference>
<dbReference type="RefSeq" id="XP_066827959.1">
    <property type="nucleotide sequence ID" value="XM_066970864.1"/>
</dbReference>
<proteinExistence type="predicted"/>
<evidence type="ECO:0000313" key="5">
    <source>
        <dbReference type="Proteomes" id="UP001497383"/>
    </source>
</evidence>
<dbReference type="Proteomes" id="UP001497383">
    <property type="component" value="Chromosome 1"/>
</dbReference>
<feature type="region of interest" description="Disordered" evidence="2">
    <location>
        <begin position="229"/>
        <end position="255"/>
    </location>
</feature>
<dbReference type="PROSITE" id="PS50157">
    <property type="entry name" value="ZINC_FINGER_C2H2_2"/>
    <property type="match status" value="1"/>
</dbReference>
<organism evidence="4 5">
    <name type="scientific">Lodderomyces beijingensis</name>
    <dbReference type="NCBI Taxonomy" id="1775926"/>
    <lineage>
        <taxon>Eukaryota</taxon>
        <taxon>Fungi</taxon>
        <taxon>Dikarya</taxon>
        <taxon>Ascomycota</taxon>
        <taxon>Saccharomycotina</taxon>
        <taxon>Pichiomycetes</taxon>
        <taxon>Debaryomycetaceae</taxon>
        <taxon>Candida/Lodderomyces clade</taxon>
        <taxon>Lodderomyces</taxon>
    </lineage>
</organism>
<dbReference type="EMBL" id="OZ022405">
    <property type="protein sequence ID" value="CAK9436463.1"/>
    <property type="molecule type" value="Genomic_DNA"/>
</dbReference>
<gene>
    <name evidence="4" type="ORF">LODBEIA_P10210</name>
</gene>
<dbReference type="InterPro" id="IPR013087">
    <property type="entry name" value="Znf_C2H2_type"/>
</dbReference>